<feature type="non-terminal residue" evidence="1">
    <location>
        <position position="11"/>
    </location>
</feature>
<dbReference type="EMBL" id="JBEHCU010001316">
    <property type="protein sequence ID" value="KAL1403617.1"/>
    <property type="molecule type" value="Genomic_DNA"/>
</dbReference>
<gene>
    <name evidence="1" type="ORF">pipiens_020491</name>
</gene>
<sequence>MDVAYCFDYRR</sequence>
<accession>A0ABD1DV54</accession>
<evidence type="ECO:0000313" key="2">
    <source>
        <dbReference type="Proteomes" id="UP001562425"/>
    </source>
</evidence>
<evidence type="ECO:0000313" key="1">
    <source>
        <dbReference type="EMBL" id="KAL1403617.1"/>
    </source>
</evidence>
<comment type="caution">
    <text evidence="1">The sequence shown here is derived from an EMBL/GenBank/DDBJ whole genome shotgun (WGS) entry which is preliminary data.</text>
</comment>
<organism evidence="1 2">
    <name type="scientific">Culex pipiens pipiens</name>
    <name type="common">Northern house mosquito</name>
    <dbReference type="NCBI Taxonomy" id="38569"/>
    <lineage>
        <taxon>Eukaryota</taxon>
        <taxon>Metazoa</taxon>
        <taxon>Ecdysozoa</taxon>
        <taxon>Arthropoda</taxon>
        <taxon>Hexapoda</taxon>
        <taxon>Insecta</taxon>
        <taxon>Pterygota</taxon>
        <taxon>Neoptera</taxon>
        <taxon>Endopterygota</taxon>
        <taxon>Diptera</taxon>
        <taxon>Nematocera</taxon>
        <taxon>Culicoidea</taxon>
        <taxon>Culicidae</taxon>
        <taxon>Culicinae</taxon>
        <taxon>Culicini</taxon>
        <taxon>Culex</taxon>
        <taxon>Culex</taxon>
    </lineage>
</organism>
<proteinExistence type="predicted"/>
<dbReference type="Proteomes" id="UP001562425">
    <property type="component" value="Unassembled WGS sequence"/>
</dbReference>
<keyword evidence="2" id="KW-1185">Reference proteome</keyword>
<reference evidence="1 2" key="1">
    <citation type="submission" date="2024-05" db="EMBL/GenBank/DDBJ databases">
        <title>Culex pipiens pipiens assembly and annotation.</title>
        <authorList>
            <person name="Alout H."/>
            <person name="Durand T."/>
        </authorList>
    </citation>
    <scope>NUCLEOTIDE SEQUENCE [LARGE SCALE GENOMIC DNA]</scope>
    <source>
        <strain evidence="1">HA-2024</strain>
        <tissue evidence="1">Whole body</tissue>
    </source>
</reference>
<protein>
    <submittedName>
        <fullName evidence="1">Uncharacterized protein</fullName>
    </submittedName>
</protein>
<name>A0ABD1DV54_CULPP</name>